<sequence>MLLSGYRTDMQLWDVIKEFTKYSWEAILSASSHPARDACLSHQNYPPCPLEPNEVTLLSLWACQTDRDLEVPCIEVADHVDLILEKSKKQVLGVMHSPGDLVGGTFWDEDERYHVNVFHTAVYDESC</sequence>
<protein>
    <submittedName>
        <fullName evidence="1">Uncharacterized protein</fullName>
    </submittedName>
</protein>
<reference evidence="1" key="1">
    <citation type="submission" date="2022-07" db="EMBL/GenBank/DDBJ databases">
        <title>Draft genome sequence of Zalerion maritima ATCC 34329, a (micro)plastics degrading marine fungus.</title>
        <authorList>
            <person name="Paco A."/>
            <person name="Goncalves M.F.M."/>
            <person name="Rocha-Santos T.A.P."/>
            <person name="Alves A."/>
        </authorList>
    </citation>
    <scope>NUCLEOTIDE SEQUENCE</scope>
    <source>
        <strain evidence="1">ATCC 34329</strain>
    </source>
</reference>
<name>A0AAD5RR40_9PEZI</name>
<keyword evidence="2" id="KW-1185">Reference proteome</keyword>
<comment type="caution">
    <text evidence="1">The sequence shown here is derived from an EMBL/GenBank/DDBJ whole genome shotgun (WGS) entry which is preliminary data.</text>
</comment>
<organism evidence="1 2">
    <name type="scientific">Zalerion maritima</name>
    <dbReference type="NCBI Taxonomy" id="339359"/>
    <lineage>
        <taxon>Eukaryota</taxon>
        <taxon>Fungi</taxon>
        <taxon>Dikarya</taxon>
        <taxon>Ascomycota</taxon>
        <taxon>Pezizomycotina</taxon>
        <taxon>Sordariomycetes</taxon>
        <taxon>Lulworthiomycetidae</taxon>
        <taxon>Lulworthiales</taxon>
        <taxon>Lulworthiaceae</taxon>
        <taxon>Zalerion</taxon>
    </lineage>
</organism>
<dbReference type="AlphaFoldDB" id="A0AAD5RR40"/>
<gene>
    <name evidence="1" type="ORF">MKZ38_001674</name>
</gene>
<dbReference type="Proteomes" id="UP001201980">
    <property type="component" value="Unassembled WGS sequence"/>
</dbReference>
<evidence type="ECO:0000313" key="2">
    <source>
        <dbReference type="Proteomes" id="UP001201980"/>
    </source>
</evidence>
<accession>A0AAD5RR40</accession>
<dbReference type="EMBL" id="JAKWBI020000147">
    <property type="protein sequence ID" value="KAJ2901541.1"/>
    <property type="molecule type" value="Genomic_DNA"/>
</dbReference>
<evidence type="ECO:0000313" key="1">
    <source>
        <dbReference type="EMBL" id="KAJ2901541.1"/>
    </source>
</evidence>
<proteinExistence type="predicted"/>